<dbReference type="EMBL" id="FRDM01000006">
    <property type="protein sequence ID" value="SHN68924.1"/>
    <property type="molecule type" value="Genomic_DNA"/>
</dbReference>
<organism evidence="2 3">
    <name type="scientific">Geodermatophilus obscurus</name>
    <dbReference type="NCBI Taxonomy" id="1861"/>
    <lineage>
        <taxon>Bacteria</taxon>
        <taxon>Bacillati</taxon>
        <taxon>Actinomycetota</taxon>
        <taxon>Actinomycetes</taxon>
        <taxon>Geodermatophilales</taxon>
        <taxon>Geodermatophilaceae</taxon>
        <taxon>Geodermatophilus</taxon>
    </lineage>
</organism>
<dbReference type="Pfam" id="PF13289">
    <property type="entry name" value="SIR2_2"/>
    <property type="match status" value="1"/>
</dbReference>
<sequence>MTGHVFVVGADLRRLVCDDVLVPTDRSLRVTPSWRGLLPDDVVTSEDHGGVCLDLRWRGYERVLELPGRRAGDPGRSLWLVDTVHEDERDPDDALRWLVDGAREALAAVARREVPDPVQGRARRLVALPALGTGWGGAAGQRGTLLQRLLPVLREGAAEHGFDVALVLRGPSDLAAAQRVRRAEAGSCWDLPAHLRELAEDLGERARRGQLAAFVGAGVSAAAGLPTWEQLLDELAERSGLDDALRAGLSGLPAQDAAALLARELGREQLEGFVKERFGPGHYALAHALLADLPVQEFVTTNYDPLVELAAADIGRDLSVLPFDDAVPGRPWLLKLHGDAAHPESVVLTREEYLQFGDTRAALAGVLHSLLLTRHVLFVGTSMQDDDLIRIAHQVRSATRAPGAAPRQRSGTVLALLDDPARARLWEQDVQTVAIAPADTPPAEAARLLEVLLDCIGCLSTPPTGYLLDPAYRGMLSAEERALAEALRQVERTVPEGASSSAVGEVTALLRRLGSRVCTPAGPPPDEASAPRDDRLQEQRPG</sequence>
<feature type="region of interest" description="Disordered" evidence="1">
    <location>
        <begin position="515"/>
        <end position="542"/>
    </location>
</feature>
<evidence type="ECO:0000313" key="3">
    <source>
        <dbReference type="Proteomes" id="UP000184428"/>
    </source>
</evidence>
<evidence type="ECO:0000313" key="2">
    <source>
        <dbReference type="EMBL" id="SHN68924.1"/>
    </source>
</evidence>
<dbReference type="Gene3D" id="3.40.50.1220">
    <property type="entry name" value="TPP-binding domain"/>
    <property type="match status" value="1"/>
</dbReference>
<dbReference type="AlphaFoldDB" id="A0A1M7TDS7"/>
<dbReference type="RefSeq" id="WP_072916111.1">
    <property type="nucleotide sequence ID" value="NZ_FRDM01000006.1"/>
</dbReference>
<proteinExistence type="predicted"/>
<feature type="compositionally biased region" description="Basic and acidic residues" evidence="1">
    <location>
        <begin position="529"/>
        <end position="542"/>
    </location>
</feature>
<dbReference type="OrthoDB" id="5241047at2"/>
<reference evidence="2 3" key="1">
    <citation type="submission" date="2016-12" db="EMBL/GenBank/DDBJ databases">
        <authorList>
            <person name="Song W.-J."/>
            <person name="Kurnit D.M."/>
        </authorList>
    </citation>
    <scope>NUCLEOTIDE SEQUENCE [LARGE SCALE GENOMIC DNA]</scope>
    <source>
        <strain evidence="2 3">DSM 43162</strain>
    </source>
</reference>
<name>A0A1M7TDS7_9ACTN</name>
<accession>A0A1M7TDS7</accession>
<evidence type="ECO:0000256" key="1">
    <source>
        <dbReference type="SAM" id="MobiDB-lite"/>
    </source>
</evidence>
<gene>
    <name evidence="2" type="ORF">SAMN05660350_01611</name>
</gene>
<dbReference type="Proteomes" id="UP000184428">
    <property type="component" value="Unassembled WGS sequence"/>
</dbReference>
<dbReference type="InterPro" id="IPR029035">
    <property type="entry name" value="DHS-like_NAD/FAD-binding_dom"/>
</dbReference>
<protein>
    <submittedName>
        <fullName evidence="2">SIR2-like domain-containing protein</fullName>
    </submittedName>
</protein>
<dbReference type="SUPFAM" id="SSF52467">
    <property type="entry name" value="DHS-like NAD/FAD-binding domain"/>
    <property type="match status" value="1"/>
</dbReference>